<reference evidence="1 2" key="1">
    <citation type="submission" date="2015-03" db="EMBL/GenBank/DDBJ databases">
        <authorList>
            <person name="Murphy D."/>
        </authorList>
    </citation>
    <scope>NUCLEOTIDE SEQUENCE [LARGE SCALE GENOMIC DNA]</scope>
    <source>
        <strain evidence="1 2">OL-4</strain>
    </source>
</reference>
<keyword evidence="2" id="KW-1185">Reference proteome</keyword>
<dbReference type="Proteomes" id="UP000045545">
    <property type="component" value="Unassembled WGS sequence"/>
</dbReference>
<gene>
    <name evidence="1" type="ORF">2795</name>
</gene>
<dbReference type="RefSeq" id="WP_046500140.1">
    <property type="nucleotide sequence ID" value="NZ_CGIH01000053.1"/>
</dbReference>
<sequence length="102" mass="11791">MKKKLLALINEYNGNHGMLTACQMAMQQLYPQLKLRWSRIYGSRWAFLEGNSDDYVPLNPTRIRINNEYGLCIDNADVITASELEDISQSLKECLAYEACRR</sequence>
<organism evidence="1 2">
    <name type="scientific">Syntrophomonas zehnderi OL-4</name>
    <dbReference type="NCBI Taxonomy" id="690567"/>
    <lineage>
        <taxon>Bacteria</taxon>
        <taxon>Bacillati</taxon>
        <taxon>Bacillota</taxon>
        <taxon>Clostridia</taxon>
        <taxon>Eubacteriales</taxon>
        <taxon>Syntrophomonadaceae</taxon>
        <taxon>Syntrophomonas</taxon>
    </lineage>
</organism>
<proteinExistence type="predicted"/>
<accession>A0A0E4GCZ9</accession>
<dbReference type="AlphaFoldDB" id="A0A0E4GCZ9"/>
<evidence type="ECO:0000313" key="1">
    <source>
        <dbReference type="EMBL" id="CFY11633.1"/>
    </source>
</evidence>
<name>A0A0E4GCZ9_9FIRM</name>
<dbReference type="PROSITE" id="PS51257">
    <property type="entry name" value="PROKAR_LIPOPROTEIN"/>
    <property type="match status" value="1"/>
</dbReference>
<dbReference type="OrthoDB" id="2082693at2"/>
<evidence type="ECO:0000313" key="2">
    <source>
        <dbReference type="Proteomes" id="UP000045545"/>
    </source>
</evidence>
<protein>
    <submittedName>
        <fullName evidence="1">Uncharacterized</fullName>
    </submittedName>
</protein>
<dbReference type="STRING" id="690567.2795"/>
<dbReference type="EMBL" id="CGIH01000053">
    <property type="protein sequence ID" value="CFY11633.1"/>
    <property type="molecule type" value="Genomic_DNA"/>
</dbReference>